<feature type="compositionally biased region" description="Basic and acidic residues" evidence="1">
    <location>
        <begin position="930"/>
        <end position="947"/>
    </location>
</feature>
<feature type="region of interest" description="Disordered" evidence="1">
    <location>
        <begin position="762"/>
        <end position="783"/>
    </location>
</feature>
<feature type="compositionally biased region" description="Polar residues" evidence="1">
    <location>
        <begin position="1919"/>
        <end position="1932"/>
    </location>
</feature>
<feature type="compositionally biased region" description="Low complexity" evidence="1">
    <location>
        <begin position="1218"/>
        <end position="1233"/>
    </location>
</feature>
<evidence type="ECO:0000256" key="1">
    <source>
        <dbReference type="SAM" id="MobiDB-lite"/>
    </source>
</evidence>
<dbReference type="OrthoDB" id="273803at2759"/>
<feature type="region of interest" description="Disordered" evidence="1">
    <location>
        <begin position="926"/>
        <end position="949"/>
    </location>
</feature>
<accession>A0A640KJ77</accession>
<name>A0A640KJ77_LEITA</name>
<feature type="compositionally biased region" description="Low complexity" evidence="1">
    <location>
        <begin position="1981"/>
        <end position="1993"/>
    </location>
</feature>
<feature type="region of interest" description="Disordered" evidence="1">
    <location>
        <begin position="1203"/>
        <end position="1233"/>
    </location>
</feature>
<feature type="region of interest" description="Disordered" evidence="1">
    <location>
        <begin position="1038"/>
        <end position="1066"/>
    </location>
</feature>
<feature type="region of interest" description="Disordered" evidence="1">
    <location>
        <begin position="354"/>
        <end position="394"/>
    </location>
</feature>
<gene>
    <name evidence="2" type="ORF">LtaPh_1808500</name>
</gene>
<keyword evidence="3" id="KW-1185">Reference proteome</keyword>
<dbReference type="EMBL" id="BLBS01000023">
    <property type="protein sequence ID" value="GET87797.1"/>
    <property type="molecule type" value="Genomic_DNA"/>
</dbReference>
<evidence type="ECO:0000313" key="2">
    <source>
        <dbReference type="EMBL" id="GET87797.1"/>
    </source>
</evidence>
<feature type="region of interest" description="Disordered" evidence="1">
    <location>
        <begin position="1661"/>
        <end position="1688"/>
    </location>
</feature>
<feature type="compositionally biased region" description="Polar residues" evidence="1">
    <location>
        <begin position="1604"/>
        <end position="1614"/>
    </location>
</feature>
<feature type="region of interest" description="Disordered" evidence="1">
    <location>
        <begin position="1373"/>
        <end position="1417"/>
    </location>
</feature>
<proteinExistence type="predicted"/>
<comment type="caution">
    <text evidence="2">The sequence shown here is derived from an EMBL/GenBank/DDBJ whole genome shotgun (WGS) entry which is preliminary data.</text>
</comment>
<protein>
    <submittedName>
        <fullName evidence="2">Uncharacterized protein</fullName>
    </submittedName>
</protein>
<feature type="region of interest" description="Disordered" evidence="1">
    <location>
        <begin position="1137"/>
        <end position="1175"/>
    </location>
</feature>
<feature type="region of interest" description="Disordered" evidence="1">
    <location>
        <begin position="1975"/>
        <end position="1998"/>
    </location>
</feature>
<reference evidence="2" key="1">
    <citation type="submission" date="2019-11" db="EMBL/GenBank/DDBJ databases">
        <title>Leishmania tarentolae CDS.</title>
        <authorList>
            <person name="Goto Y."/>
            <person name="Yamagishi J."/>
        </authorList>
    </citation>
    <scope>NUCLEOTIDE SEQUENCE [LARGE SCALE GENOMIC DNA]</scope>
    <source>
        <strain evidence="2">Parrot Tar II</strain>
    </source>
</reference>
<feature type="region of interest" description="Disordered" evidence="1">
    <location>
        <begin position="217"/>
        <end position="249"/>
    </location>
</feature>
<feature type="compositionally biased region" description="Basic residues" evidence="1">
    <location>
        <begin position="1156"/>
        <end position="1168"/>
    </location>
</feature>
<feature type="region of interest" description="Disordered" evidence="1">
    <location>
        <begin position="185"/>
        <end position="204"/>
    </location>
</feature>
<feature type="compositionally biased region" description="Polar residues" evidence="1">
    <location>
        <begin position="368"/>
        <end position="382"/>
    </location>
</feature>
<feature type="compositionally biased region" description="Polar residues" evidence="1">
    <location>
        <begin position="1898"/>
        <end position="1907"/>
    </location>
</feature>
<feature type="compositionally biased region" description="Polar residues" evidence="1">
    <location>
        <begin position="236"/>
        <end position="245"/>
    </location>
</feature>
<feature type="region of interest" description="Disordered" evidence="1">
    <location>
        <begin position="263"/>
        <end position="293"/>
    </location>
</feature>
<feature type="region of interest" description="Disordered" evidence="1">
    <location>
        <begin position="1898"/>
        <end position="1949"/>
    </location>
</feature>
<dbReference type="VEuPathDB" id="TriTrypDB:LtaPh_1808500"/>
<feature type="compositionally biased region" description="Basic residues" evidence="1">
    <location>
        <begin position="274"/>
        <end position="283"/>
    </location>
</feature>
<organism evidence="2 3">
    <name type="scientific">Leishmania tarentolae</name>
    <name type="common">Sauroleishmania tarentolae</name>
    <dbReference type="NCBI Taxonomy" id="5689"/>
    <lineage>
        <taxon>Eukaryota</taxon>
        <taxon>Discoba</taxon>
        <taxon>Euglenozoa</taxon>
        <taxon>Kinetoplastea</taxon>
        <taxon>Metakinetoplastina</taxon>
        <taxon>Trypanosomatida</taxon>
        <taxon>Trypanosomatidae</taxon>
        <taxon>Leishmaniinae</taxon>
        <taxon>Leishmania</taxon>
        <taxon>lizard Leishmania</taxon>
    </lineage>
</organism>
<feature type="compositionally biased region" description="Low complexity" evidence="1">
    <location>
        <begin position="1401"/>
        <end position="1412"/>
    </location>
</feature>
<dbReference type="Proteomes" id="UP000419144">
    <property type="component" value="Unassembled WGS sequence"/>
</dbReference>
<feature type="region of interest" description="Disordered" evidence="1">
    <location>
        <begin position="1602"/>
        <end position="1642"/>
    </location>
</feature>
<evidence type="ECO:0000313" key="3">
    <source>
        <dbReference type="Proteomes" id="UP000419144"/>
    </source>
</evidence>
<feature type="compositionally biased region" description="Basic and acidic residues" evidence="1">
    <location>
        <begin position="1627"/>
        <end position="1642"/>
    </location>
</feature>
<sequence>MSHPAFSSGQSLSMAGSTGSAGCNGSALLPNITAELRGEFYPLLSTLASCESAISATYVIELIFTLVRLDAVLKARERQLFVSTAQQLITRLLQQLQKVKHIRELLDENERFVGELVERCVALERLCGARDSDGDCDTNDGEDADNMDVSGHVLPAPQVQDVVGRHGDGEKPVCSIVRTRAAGIAATRRRNSPPATHVGPELRRFSFEDNLAEIESRPWTAQQQQQQQQHRDRSRGSVQSTSAGTTEGVWMMTCPSTSCVREKLLQRQSSKPRTASRRHHAGHAHSGVPTAYTHGIITSPEQVTGETVGEDIVQVETTSVSLAETAAPTDVTPAVYMGVQQALKEHFRNNVRHTLTGSTPAAPRNELVQHQQPPRRSITTRPSSHSSERSSTDGGIAEANIDLAPQQQPLTLNPSLVSSLGVSQQRFFSSYPFKPLNTSASMFSLAGAPSTASTSNALGTDVGGWLGLKMGGGFSTLYSPAAQEPVDTARVWDRTFWRFLGGLTATGDLAVLLTLLSSRNSAQTQGAAALTAATSGVSAGYKGSFGAGRGGASTKSSTAKNAAVTAADVTGVSTKSPATSPETPQFGVQLLMEALERSGTYSHLLPTANTFQALSNSITLAESTTGGTRVADETAGGSVATRGEREMMYDEVEQTQQYTRASTLSSEAQSPAPSGGVWTTGSCMNNNNCTVFLSLDDFAMEEELRLHRDFWTHIPAILATLTEGVMYGGSRNVAHPQKGGEGASCGTGTVYGGSASLSDDHGSSDCLNAVPRPGATNESETGGDEALQNMEASAGVAASAVGEGEDKNILAALHLPSVEALQLLPTFSPLLQNYTGAVGQLIRSAPEYARSTQAQHARTLAFVTAAAAQQQKVVLSPNSNDVNGIGGECPLECEHSYAASSNSASAALSNTLVGLTRAAAQRFSGAQMQELKDIHTSPSGTDRRPDDSGDVVAAAAAATRRTSKPSSPAPAEIVEHSLLAAGSRTEVRAVDVVVYALVNAIHVQCIMAAAMQQHARAKAAGYATALPASTADGKTTLFEGGRTPAVGSSPHGNEPCTRASSGASSSAEVVLGMTSGNNNASTATEEDRVLDKTTVNVSLSHAGGGYSLNTSLGMSPNTLLHSNLHPMYPMAMRSCGRGSSVGGAIGKTSNGSHHDPRAHHLSQAHAHHQQPQQSPQLLRNISLGTAHSPTDAALSLLRLTRESKKNGQGGGEGEEKPASVGSEGSVAGSLGLQPPLGVPPPCTNLPFIELPAQDIVSCANDFSWVSLPSIMKAELQHLQEQLCSTSRAVRRMEGQVRGELALLLFRLLSIVLDWLMPAVYVADTRVWLFYRKWCCDLYRVLCTDAALLEEFHRLLNQSGLAVSSAAADVRGLSSPLRGSTRDMNGSRPAKARSVTRTPTCSPLGGSPSSPGSNMAQPPTRLNLSSTLAAVSAADADSSGNHDVSADFVALKGAAASTCGTARHPNASCVSPLTGDPSAATSASIEDAFSFILPGSSLSVSVSHKTPPIQPGVLNLLAQEEAERRGEALAGMASLRAAQALLNDEGTVVPLPCPFLITRLVAATLRGVDANTAESLLWVAGQPSTSDAAAGAVVGSGVLVDGRSSRNVDSGTPPNQRAAAAVGAPESRAGREHRGTGGDGHVHDAAGVKNEIVLSETHLSHSARRTASKHRLPHHRHHHHSRYPPHHRSISADARVGGRASSATVSCYTVDSDEDDAGYGDSWYGVLARRERSRLAPSPLLGPVADNGPGRGTAVSVSALLPNTATRAPFSDLASTGGPQRLSFSPQISEGPTLVHHHRFRYPSVHGYADVAKLYLATLEDAELLLSPHDPVYASLVLSAADLHLHDLRDTATAASLVNTYLVDVGEEHIQGPVWEELPAVVISDEGGGVSASSINVAGNGAGSSSPARPTPGKGFSVTCARQGNTQGPTSNDPRCERSGGDPWASNGSLPSVGAVVATATAAVRADGHPVLEQRAREGGVSRDTAAAAADAGLSRGGAEEAVKQRGEELTRLCECVVEKGAL</sequence>